<dbReference type="Gene3D" id="3.30.70.1110">
    <property type="entry name" value="Histidine kinase CheA-like, P2 response regulator-binding domain"/>
    <property type="match status" value="1"/>
</dbReference>
<keyword evidence="5 11" id="KW-0597">Phosphoprotein</keyword>
<name>A0A1I7IR29_9BACL</name>
<dbReference type="Pfam" id="PF02895">
    <property type="entry name" value="H-kinase_dim"/>
    <property type="match status" value="1"/>
</dbReference>
<dbReference type="SUPFAM" id="SSF55874">
    <property type="entry name" value="ATPase domain of HSP90 chaperone/DNA topoisomerase II/histidine kinase"/>
    <property type="match status" value="1"/>
</dbReference>
<dbReference type="Gene3D" id="1.20.120.160">
    <property type="entry name" value="HPT domain"/>
    <property type="match status" value="1"/>
</dbReference>
<dbReference type="InterPro" id="IPR051315">
    <property type="entry name" value="Bact_Chemotaxis_CheA"/>
</dbReference>
<gene>
    <name evidence="16" type="ORF">SAMN05421543_10756</name>
</gene>
<feature type="modified residue" description="Phosphohistidine" evidence="11">
    <location>
        <position position="46"/>
    </location>
</feature>
<keyword evidence="7" id="KW-0547">Nucleotide-binding</keyword>
<evidence type="ECO:0000259" key="15">
    <source>
        <dbReference type="PROSITE" id="PS50894"/>
    </source>
</evidence>
<keyword evidence="4" id="KW-0145">Chemotaxis</keyword>
<evidence type="ECO:0000256" key="7">
    <source>
        <dbReference type="ARBA" id="ARBA00022741"/>
    </source>
</evidence>
<dbReference type="Proteomes" id="UP000183508">
    <property type="component" value="Unassembled WGS sequence"/>
</dbReference>
<keyword evidence="8 16" id="KW-0418">Kinase</keyword>
<evidence type="ECO:0000256" key="12">
    <source>
        <dbReference type="SAM" id="MobiDB-lite"/>
    </source>
</evidence>
<feature type="domain" description="CheW-like" evidence="14">
    <location>
        <begin position="569"/>
        <end position="699"/>
    </location>
</feature>
<dbReference type="InterPro" id="IPR036097">
    <property type="entry name" value="HisK_dim/P_sf"/>
</dbReference>
<dbReference type="Pfam" id="PF01584">
    <property type="entry name" value="CheW"/>
    <property type="match status" value="1"/>
</dbReference>
<evidence type="ECO:0000256" key="6">
    <source>
        <dbReference type="ARBA" id="ARBA00022679"/>
    </source>
</evidence>
<dbReference type="EC" id="2.7.13.3" evidence="2"/>
<dbReference type="Pfam" id="PF02518">
    <property type="entry name" value="HATPase_c"/>
    <property type="match status" value="1"/>
</dbReference>
<evidence type="ECO:0000259" key="13">
    <source>
        <dbReference type="PROSITE" id="PS50109"/>
    </source>
</evidence>
<dbReference type="InterPro" id="IPR037052">
    <property type="entry name" value="CheA-like_P2_sf"/>
</dbReference>
<evidence type="ECO:0000256" key="10">
    <source>
        <dbReference type="ARBA" id="ARBA00023012"/>
    </source>
</evidence>
<dbReference type="EMBL" id="FPBV01000007">
    <property type="protein sequence ID" value="SFU75415.1"/>
    <property type="molecule type" value="Genomic_DNA"/>
</dbReference>
<dbReference type="PANTHER" id="PTHR43395">
    <property type="entry name" value="SENSOR HISTIDINE KINASE CHEA"/>
    <property type="match status" value="1"/>
</dbReference>
<evidence type="ECO:0000313" key="16">
    <source>
        <dbReference type="EMBL" id="SFU75415.1"/>
    </source>
</evidence>
<dbReference type="InterPro" id="IPR037006">
    <property type="entry name" value="CheA-like_homodim_sf"/>
</dbReference>
<evidence type="ECO:0000256" key="1">
    <source>
        <dbReference type="ARBA" id="ARBA00000085"/>
    </source>
</evidence>
<feature type="domain" description="Histidine kinase" evidence="13">
    <location>
        <begin position="317"/>
        <end position="567"/>
    </location>
</feature>
<dbReference type="CDD" id="cd00088">
    <property type="entry name" value="HPT"/>
    <property type="match status" value="1"/>
</dbReference>
<dbReference type="GO" id="GO:0005737">
    <property type="term" value="C:cytoplasm"/>
    <property type="evidence" value="ECO:0007669"/>
    <property type="project" value="InterPro"/>
</dbReference>
<dbReference type="Gene3D" id="1.10.287.560">
    <property type="entry name" value="Histidine kinase CheA-like, homodimeric domain"/>
    <property type="match status" value="1"/>
</dbReference>
<dbReference type="SMART" id="SM00387">
    <property type="entry name" value="HATPase_c"/>
    <property type="match status" value="1"/>
</dbReference>
<dbReference type="InterPro" id="IPR004358">
    <property type="entry name" value="Sig_transdc_His_kin-like_C"/>
</dbReference>
<feature type="domain" description="HPt" evidence="15">
    <location>
        <begin position="1"/>
        <end position="103"/>
    </location>
</feature>
<dbReference type="PRINTS" id="PR00344">
    <property type="entry name" value="BCTRLSENSOR"/>
</dbReference>
<dbReference type="InterPro" id="IPR036890">
    <property type="entry name" value="HATPase_C_sf"/>
</dbReference>
<dbReference type="Pfam" id="PF01627">
    <property type="entry name" value="Hpt"/>
    <property type="match status" value="1"/>
</dbReference>
<keyword evidence="9" id="KW-0067">ATP-binding</keyword>
<dbReference type="PROSITE" id="PS50894">
    <property type="entry name" value="HPT"/>
    <property type="match status" value="1"/>
</dbReference>
<dbReference type="SMART" id="SM00073">
    <property type="entry name" value="HPT"/>
    <property type="match status" value="1"/>
</dbReference>
<dbReference type="InterPro" id="IPR036641">
    <property type="entry name" value="HPT_dom_sf"/>
</dbReference>
<dbReference type="InterPro" id="IPR010808">
    <property type="entry name" value="CheA_P2-bd"/>
</dbReference>
<dbReference type="InterPro" id="IPR036061">
    <property type="entry name" value="CheW-like_dom_sf"/>
</dbReference>
<comment type="catalytic activity">
    <reaction evidence="1">
        <text>ATP + protein L-histidine = ADP + protein N-phospho-L-histidine.</text>
        <dbReference type="EC" id="2.7.13.3"/>
    </reaction>
</comment>
<dbReference type="PROSITE" id="PS50109">
    <property type="entry name" value="HIS_KIN"/>
    <property type="match status" value="1"/>
</dbReference>
<evidence type="ECO:0000259" key="14">
    <source>
        <dbReference type="PROSITE" id="PS50851"/>
    </source>
</evidence>
<evidence type="ECO:0000256" key="5">
    <source>
        <dbReference type="ARBA" id="ARBA00022553"/>
    </source>
</evidence>
<dbReference type="Pfam" id="PF07194">
    <property type="entry name" value="P2"/>
    <property type="match status" value="1"/>
</dbReference>
<dbReference type="Gene3D" id="2.30.30.40">
    <property type="entry name" value="SH3 Domains"/>
    <property type="match status" value="1"/>
</dbReference>
<evidence type="ECO:0000256" key="4">
    <source>
        <dbReference type="ARBA" id="ARBA00022500"/>
    </source>
</evidence>
<feature type="compositionally biased region" description="Low complexity" evidence="12">
    <location>
        <begin position="258"/>
        <end position="284"/>
    </location>
</feature>
<dbReference type="InterPro" id="IPR008207">
    <property type="entry name" value="Sig_transdc_His_kin_Hpt_dom"/>
</dbReference>
<dbReference type="SUPFAM" id="SSF47226">
    <property type="entry name" value="Histidine-containing phosphotransfer domain, HPT domain"/>
    <property type="match status" value="1"/>
</dbReference>
<dbReference type="AlphaFoldDB" id="A0A1I7IR29"/>
<evidence type="ECO:0000256" key="2">
    <source>
        <dbReference type="ARBA" id="ARBA00012438"/>
    </source>
</evidence>
<dbReference type="InterPro" id="IPR005467">
    <property type="entry name" value="His_kinase_dom"/>
</dbReference>
<evidence type="ECO:0000256" key="11">
    <source>
        <dbReference type="PROSITE-ProRule" id="PRU00110"/>
    </source>
</evidence>
<dbReference type="InterPro" id="IPR003594">
    <property type="entry name" value="HATPase_dom"/>
</dbReference>
<dbReference type="InterPro" id="IPR035891">
    <property type="entry name" value="CheY-binding_CheA"/>
</dbReference>
<dbReference type="FunFam" id="3.30.565.10:FF:000016">
    <property type="entry name" value="Chemotaxis protein CheA, putative"/>
    <property type="match status" value="1"/>
</dbReference>
<dbReference type="SUPFAM" id="SSF47384">
    <property type="entry name" value="Homodimeric domain of signal transducing histidine kinase"/>
    <property type="match status" value="1"/>
</dbReference>
<dbReference type="STRING" id="392015.SAMN05421543_10756"/>
<feature type="compositionally biased region" description="Gly residues" evidence="12">
    <location>
        <begin position="285"/>
        <end position="295"/>
    </location>
</feature>
<dbReference type="PROSITE" id="PS50851">
    <property type="entry name" value="CHEW"/>
    <property type="match status" value="1"/>
</dbReference>
<dbReference type="GO" id="GO:0000155">
    <property type="term" value="F:phosphorelay sensor kinase activity"/>
    <property type="evidence" value="ECO:0007669"/>
    <property type="project" value="InterPro"/>
</dbReference>
<evidence type="ECO:0000256" key="9">
    <source>
        <dbReference type="ARBA" id="ARBA00022840"/>
    </source>
</evidence>
<dbReference type="RefSeq" id="WP_074951351.1">
    <property type="nucleotide sequence ID" value="NZ_FPBV01000007.1"/>
</dbReference>
<dbReference type="GO" id="GO:0005524">
    <property type="term" value="F:ATP binding"/>
    <property type="evidence" value="ECO:0007669"/>
    <property type="project" value="UniProtKB-KW"/>
</dbReference>
<evidence type="ECO:0000313" key="17">
    <source>
        <dbReference type="Proteomes" id="UP000183508"/>
    </source>
</evidence>
<dbReference type="PANTHER" id="PTHR43395:SF1">
    <property type="entry name" value="CHEMOTAXIS PROTEIN CHEA"/>
    <property type="match status" value="1"/>
</dbReference>
<keyword evidence="17" id="KW-1185">Reference proteome</keyword>
<sequence length="700" mass="73954">MENLQYLQAFLDESEENLQVLNELCLRVEQGAAADGDFAAMFRAAHTLKGMSATMGFQTMATVTHRLEDLLGVLRDHPERVSGACVDALFESLDVLSGLLERIRDAGNEAGVAAEETIGRLTRLHAELTGAAAPEVAVTASPSPAAQSALPAVSDSAARVLEAGHASGMATGWVVVSLDAGCVMPAARALLVMRELEQAGTCVQCEPDAERLQAGDIPGPIAFLMAFEGEPEPVIEAIAQMPEVASVGYHPWIPGSPAAASSAPAAGTGTSAPIGPSPASASAPGAGGNGTGAAGAPGPAASAAKSEGDRPRAGGARADRTIRVPVERLDTLMNLLSELVIDRNRLGAIAAAADRADLRELSDHVARIAGELQSAVMSLRMVPIEYLFQRFPRMVRDLAKTLDKEIRLEMSGLETEFDRTIIDEMGEVLVHLIRNSADHGLEPPEDRRAAGKPEAGVIQLRAYASGQHVFIEVADDGRGIDVERVRRRAIERGLVDPVQAGHLSDEQVYEFLFASGFSTAETVSDISGRGVGLDAVRQKVESLGGRVEIESVRGQGTTFRIRLPLTLAMLEALLVEVAGHIFAIPLTAVEEVVAASSGNVRVVHGTRVLDDRGKLVPLVDVGTWLLGTEGGGRWLVVCREGNRRAAFAVERLLGQREIVHKSLGEYLAQVPWFAGAAILGDGGIALIADVHAWMNGALRR</sequence>
<dbReference type="CDD" id="cd16916">
    <property type="entry name" value="HATPase_CheA-like"/>
    <property type="match status" value="1"/>
</dbReference>
<evidence type="ECO:0000256" key="8">
    <source>
        <dbReference type="ARBA" id="ARBA00022777"/>
    </source>
</evidence>
<dbReference type="Gene3D" id="3.30.565.10">
    <property type="entry name" value="Histidine kinase-like ATPase, C-terminal domain"/>
    <property type="match status" value="1"/>
</dbReference>
<dbReference type="CDD" id="cd00731">
    <property type="entry name" value="CheA_reg"/>
    <property type="match status" value="1"/>
</dbReference>
<accession>A0A1I7IR29</accession>
<evidence type="ECO:0000256" key="3">
    <source>
        <dbReference type="ARBA" id="ARBA00021495"/>
    </source>
</evidence>
<feature type="compositionally biased region" description="Basic and acidic residues" evidence="12">
    <location>
        <begin position="306"/>
        <end position="319"/>
    </location>
</feature>
<dbReference type="SMART" id="SM01231">
    <property type="entry name" value="H-kinase_dim"/>
    <property type="match status" value="1"/>
</dbReference>
<dbReference type="InterPro" id="IPR004105">
    <property type="entry name" value="CheA-like_dim"/>
</dbReference>
<reference evidence="17" key="1">
    <citation type="submission" date="2016-10" db="EMBL/GenBank/DDBJ databases">
        <authorList>
            <person name="Varghese N."/>
        </authorList>
    </citation>
    <scope>NUCLEOTIDE SEQUENCE [LARGE SCALE GENOMIC DNA]</scope>
    <source>
        <strain evidence="17">DSM 17980</strain>
    </source>
</reference>
<keyword evidence="10" id="KW-0902">Two-component regulatory system</keyword>
<feature type="region of interest" description="Disordered" evidence="12">
    <location>
        <begin position="258"/>
        <end position="319"/>
    </location>
</feature>
<dbReference type="GO" id="GO:0006935">
    <property type="term" value="P:chemotaxis"/>
    <property type="evidence" value="ECO:0007669"/>
    <property type="project" value="UniProtKB-KW"/>
</dbReference>
<dbReference type="SUPFAM" id="SSF55052">
    <property type="entry name" value="CheY-binding domain of CheA"/>
    <property type="match status" value="1"/>
</dbReference>
<protein>
    <recommendedName>
        <fullName evidence="3">Chemotaxis protein CheA</fullName>
        <ecNumber evidence="2">2.7.13.3</ecNumber>
    </recommendedName>
</protein>
<organism evidence="16 17">
    <name type="scientific">Alicyclobacillus macrosporangiidus</name>
    <dbReference type="NCBI Taxonomy" id="392015"/>
    <lineage>
        <taxon>Bacteria</taxon>
        <taxon>Bacillati</taxon>
        <taxon>Bacillota</taxon>
        <taxon>Bacilli</taxon>
        <taxon>Bacillales</taxon>
        <taxon>Alicyclobacillaceae</taxon>
        <taxon>Alicyclobacillus</taxon>
    </lineage>
</organism>
<dbReference type="InterPro" id="IPR002545">
    <property type="entry name" value="CheW-lke_dom"/>
</dbReference>
<proteinExistence type="predicted"/>
<keyword evidence="6" id="KW-0808">Transferase</keyword>
<dbReference type="SMART" id="SM00260">
    <property type="entry name" value="CheW"/>
    <property type="match status" value="1"/>
</dbReference>
<dbReference type="SUPFAM" id="SSF50341">
    <property type="entry name" value="CheW-like"/>
    <property type="match status" value="1"/>
</dbReference>